<evidence type="ECO:0000256" key="1">
    <source>
        <dbReference type="SAM" id="SignalP"/>
    </source>
</evidence>
<organism evidence="2 3">
    <name type="scientific">Pseudonocardia lutea</name>
    <dbReference type="NCBI Taxonomy" id="2172015"/>
    <lineage>
        <taxon>Bacteria</taxon>
        <taxon>Bacillati</taxon>
        <taxon>Actinomycetota</taxon>
        <taxon>Actinomycetes</taxon>
        <taxon>Pseudonocardiales</taxon>
        <taxon>Pseudonocardiaceae</taxon>
        <taxon>Pseudonocardia</taxon>
    </lineage>
</organism>
<gene>
    <name evidence="2" type="ORF">ACFQH9_09905</name>
</gene>
<evidence type="ECO:0000313" key="3">
    <source>
        <dbReference type="Proteomes" id="UP001596119"/>
    </source>
</evidence>
<reference evidence="3" key="1">
    <citation type="journal article" date="2019" name="Int. J. Syst. Evol. Microbiol.">
        <title>The Global Catalogue of Microorganisms (GCM) 10K type strain sequencing project: providing services to taxonomists for standard genome sequencing and annotation.</title>
        <authorList>
            <consortium name="The Broad Institute Genomics Platform"/>
            <consortium name="The Broad Institute Genome Sequencing Center for Infectious Disease"/>
            <person name="Wu L."/>
            <person name="Ma J."/>
        </authorList>
    </citation>
    <scope>NUCLEOTIDE SEQUENCE [LARGE SCALE GENOMIC DNA]</scope>
    <source>
        <strain evidence="3">CGMCC 4.7397</strain>
    </source>
</reference>
<comment type="caution">
    <text evidence="2">The sequence shown here is derived from an EMBL/GenBank/DDBJ whole genome shotgun (WGS) entry which is preliminary data.</text>
</comment>
<feature type="non-terminal residue" evidence="2">
    <location>
        <position position="105"/>
    </location>
</feature>
<keyword evidence="1" id="KW-0732">Signal</keyword>
<protein>
    <recommendedName>
        <fullName evidence="4">Secreted protein</fullName>
    </recommendedName>
</protein>
<evidence type="ECO:0000313" key="2">
    <source>
        <dbReference type="EMBL" id="MFC5948584.1"/>
    </source>
</evidence>
<accession>A0ABW1I878</accession>
<name>A0ABW1I878_9PSEU</name>
<proteinExistence type="predicted"/>
<dbReference type="EMBL" id="JBHSQK010000019">
    <property type="protein sequence ID" value="MFC5948584.1"/>
    <property type="molecule type" value="Genomic_DNA"/>
</dbReference>
<feature type="chain" id="PRO_5047107736" description="Secreted protein" evidence="1">
    <location>
        <begin position="29"/>
        <end position="105"/>
    </location>
</feature>
<evidence type="ECO:0008006" key="4">
    <source>
        <dbReference type="Google" id="ProtNLM"/>
    </source>
</evidence>
<dbReference type="Proteomes" id="UP001596119">
    <property type="component" value="Unassembled WGS sequence"/>
</dbReference>
<keyword evidence="3" id="KW-1185">Reference proteome</keyword>
<sequence>MRKKIALSLVAVATGGSVAVLGAGTAAAAPVADQVPPVAIPAVPVVPAVPETPVGGLLNHVLQGLQELLPGLLAGVVPPDPAALVPVPVPVPSGAAAAAAPVAAA</sequence>
<feature type="signal peptide" evidence="1">
    <location>
        <begin position="1"/>
        <end position="28"/>
    </location>
</feature>